<evidence type="ECO:0000313" key="2">
    <source>
        <dbReference type="EMBL" id="ODV73900.1"/>
    </source>
</evidence>
<sequence>MFLFSLSFRSPFLQLSLSIRSIPLLTCVCVLTVYIPFFSIQRTRRALSFGRESRRESFRFGGCENLLKQSVSCEMRNRDVNRGQKSLTYETAKSFVVVVVVFVFFCRCCCGFGSFSLSFFFLLRQLALCSWRLRIRSIFCARISADPTVTFANSPIGELVRVFANLLRWLQRYGEHSRHTTSLFASSFPPGQRGSYHGNRASEGFKSETANDFRATSRIDIVLIREQP</sequence>
<reference evidence="2 3" key="1">
    <citation type="journal article" date="2016" name="Proc. Natl. Acad. Sci. U.S.A.">
        <title>Comparative genomics of biotechnologically important yeasts.</title>
        <authorList>
            <person name="Riley R."/>
            <person name="Haridas S."/>
            <person name="Wolfe K.H."/>
            <person name="Lopes M.R."/>
            <person name="Hittinger C.T."/>
            <person name="Goeker M."/>
            <person name="Salamov A.A."/>
            <person name="Wisecaver J.H."/>
            <person name="Long T.M."/>
            <person name="Calvey C.H."/>
            <person name="Aerts A.L."/>
            <person name="Barry K.W."/>
            <person name="Choi C."/>
            <person name="Clum A."/>
            <person name="Coughlan A.Y."/>
            <person name="Deshpande S."/>
            <person name="Douglass A.P."/>
            <person name="Hanson S.J."/>
            <person name="Klenk H.-P."/>
            <person name="LaButti K.M."/>
            <person name="Lapidus A."/>
            <person name="Lindquist E.A."/>
            <person name="Lipzen A.M."/>
            <person name="Meier-Kolthoff J.P."/>
            <person name="Ohm R.A."/>
            <person name="Otillar R.P."/>
            <person name="Pangilinan J.L."/>
            <person name="Peng Y."/>
            <person name="Rokas A."/>
            <person name="Rosa C.A."/>
            <person name="Scheuner C."/>
            <person name="Sibirny A.A."/>
            <person name="Slot J.C."/>
            <person name="Stielow J.B."/>
            <person name="Sun H."/>
            <person name="Kurtzman C.P."/>
            <person name="Blackwell M."/>
            <person name="Grigoriev I.V."/>
            <person name="Jeffries T.W."/>
        </authorList>
    </citation>
    <scope>NUCLEOTIDE SEQUENCE [LARGE SCALE GENOMIC DNA]</scope>
    <source>
        <strain evidence="3">ATCC 18201 / CBS 1600 / BCRC 20928 / JCM 3617 / NBRC 0987 / NRRL Y-1542</strain>
    </source>
</reference>
<organism evidence="2 3">
    <name type="scientific">Cyberlindnera jadinii (strain ATCC 18201 / CBS 1600 / BCRC 20928 / JCM 3617 / NBRC 0987 / NRRL Y-1542)</name>
    <name type="common">Torula yeast</name>
    <name type="synonym">Candida utilis</name>
    <dbReference type="NCBI Taxonomy" id="983966"/>
    <lineage>
        <taxon>Eukaryota</taxon>
        <taxon>Fungi</taxon>
        <taxon>Dikarya</taxon>
        <taxon>Ascomycota</taxon>
        <taxon>Saccharomycotina</taxon>
        <taxon>Saccharomycetes</taxon>
        <taxon>Phaffomycetales</taxon>
        <taxon>Phaffomycetaceae</taxon>
        <taxon>Cyberlindnera</taxon>
    </lineage>
</organism>
<name>A0A1E4S373_CYBJN</name>
<keyword evidence="1" id="KW-1133">Transmembrane helix</keyword>
<keyword evidence="3" id="KW-1185">Reference proteome</keyword>
<dbReference type="GeneID" id="30992339"/>
<accession>A0A1E4S373</accession>
<dbReference type="EMBL" id="KV453929">
    <property type="protein sequence ID" value="ODV73900.1"/>
    <property type="molecule type" value="Genomic_DNA"/>
</dbReference>
<feature type="transmembrane region" description="Helical" evidence="1">
    <location>
        <begin position="95"/>
        <end position="123"/>
    </location>
</feature>
<proteinExistence type="predicted"/>
<dbReference type="RefSeq" id="XP_020070939.1">
    <property type="nucleotide sequence ID" value="XM_020217943.1"/>
</dbReference>
<evidence type="ECO:0000256" key="1">
    <source>
        <dbReference type="SAM" id="Phobius"/>
    </source>
</evidence>
<evidence type="ECO:0008006" key="4">
    <source>
        <dbReference type="Google" id="ProtNLM"/>
    </source>
</evidence>
<protein>
    <recommendedName>
        <fullName evidence="4">Transmembrane protein</fullName>
    </recommendedName>
</protein>
<gene>
    <name evidence="2" type="ORF">CYBJADRAFT_80151</name>
</gene>
<keyword evidence="1" id="KW-0472">Membrane</keyword>
<dbReference type="AlphaFoldDB" id="A0A1E4S373"/>
<dbReference type="Proteomes" id="UP000094389">
    <property type="component" value="Unassembled WGS sequence"/>
</dbReference>
<feature type="transmembrane region" description="Helical" evidence="1">
    <location>
        <begin position="12"/>
        <end position="35"/>
    </location>
</feature>
<keyword evidence="1" id="KW-0812">Transmembrane</keyword>
<evidence type="ECO:0000313" key="3">
    <source>
        <dbReference type="Proteomes" id="UP000094389"/>
    </source>
</evidence>